<dbReference type="GO" id="GO:0008794">
    <property type="term" value="F:arsenate reductase (glutaredoxin) activity"/>
    <property type="evidence" value="ECO:0007669"/>
    <property type="project" value="UniProtKB-UniRule"/>
</dbReference>
<sequence length="122" mass="13095">MTGEYVIWHNPKCSTSRFVLAAMREAGIDPVVRDYQRDAPSAAELREALAALGIPARALLRRKNTPHDELGLGDAALDEAALVAAMAAHPAVIERPVVFTPRGAALCRPKEKIFELLPGQGG</sequence>
<evidence type="ECO:0000256" key="5">
    <source>
        <dbReference type="ARBA" id="ARBA00039879"/>
    </source>
</evidence>
<name>A0A419A7H4_9RHOB</name>
<comment type="catalytic activity">
    <reaction evidence="7">
        <text>[glutaredoxin]-dithiol + arsenate + glutathione + H(+) = glutathionyl-S-S-[glutaredoxin] + arsenite + H2O</text>
        <dbReference type="Rhea" id="RHEA:22016"/>
        <dbReference type="Rhea" id="RHEA-COMP:10729"/>
        <dbReference type="Rhea" id="RHEA-COMP:17668"/>
        <dbReference type="ChEBI" id="CHEBI:15377"/>
        <dbReference type="ChEBI" id="CHEBI:15378"/>
        <dbReference type="ChEBI" id="CHEBI:29242"/>
        <dbReference type="ChEBI" id="CHEBI:29950"/>
        <dbReference type="ChEBI" id="CHEBI:48597"/>
        <dbReference type="ChEBI" id="CHEBI:57925"/>
        <dbReference type="ChEBI" id="CHEBI:146199"/>
        <dbReference type="EC" id="1.20.4.1"/>
    </reaction>
</comment>
<evidence type="ECO:0000256" key="4">
    <source>
        <dbReference type="ARBA" id="ARBA00038969"/>
    </source>
</evidence>
<keyword evidence="2" id="KW-0059">Arsenical resistance</keyword>
<dbReference type="EC" id="1.20.4.1" evidence="4 7"/>
<evidence type="ECO:0000256" key="2">
    <source>
        <dbReference type="ARBA" id="ARBA00022849"/>
    </source>
</evidence>
<evidence type="ECO:0000313" key="8">
    <source>
        <dbReference type="EMBL" id="RJL16544.1"/>
    </source>
</evidence>
<reference evidence="9" key="1">
    <citation type="submission" date="2018-09" db="EMBL/GenBank/DDBJ databases">
        <title>Paracoccus onubensis nov. sp. a moderate halophilic bacterium isolated from Gruta de las Maravillas (Aracena, Spain).</title>
        <authorList>
            <person name="Jurado V."/>
            <person name="Gutierrez-Patricio S."/>
            <person name="Gonzalez-Pimentel J.L."/>
            <person name="Miller A.Z."/>
            <person name="Laiz L."/>
            <person name="Saiz-Jimenez C."/>
        </authorList>
    </citation>
    <scope>NUCLEOTIDE SEQUENCE [LARGE SCALE GENOMIC DNA]</scope>
    <source>
        <strain evidence="9">DSM 26381</strain>
    </source>
</reference>
<dbReference type="PANTHER" id="PTHR30041">
    <property type="entry name" value="ARSENATE REDUCTASE"/>
    <property type="match status" value="1"/>
</dbReference>
<dbReference type="InterPro" id="IPR006659">
    <property type="entry name" value="Arsenate_reductase"/>
</dbReference>
<dbReference type="InterPro" id="IPR036249">
    <property type="entry name" value="Thioredoxin-like_sf"/>
</dbReference>
<dbReference type="OrthoDB" id="9790554at2"/>
<dbReference type="PANTHER" id="PTHR30041:SF5">
    <property type="entry name" value="ARSENATE REDUCTASE-RELATED"/>
    <property type="match status" value="1"/>
</dbReference>
<dbReference type="SUPFAM" id="SSF52833">
    <property type="entry name" value="Thioredoxin-like"/>
    <property type="match status" value="1"/>
</dbReference>
<gene>
    <name evidence="8" type="primary">arsC</name>
    <name evidence="8" type="ORF">D3P05_09275</name>
</gene>
<comment type="similarity">
    <text evidence="1 6 7">Belongs to the ArsC family.</text>
</comment>
<dbReference type="EMBL" id="QZEW01000032">
    <property type="protein sequence ID" value="RJL16544.1"/>
    <property type="molecule type" value="Genomic_DNA"/>
</dbReference>
<organism evidence="8 9">
    <name type="scientific">Paracoccus siganidrum</name>
    <dbReference type="NCBI Taxonomy" id="1276757"/>
    <lineage>
        <taxon>Bacteria</taxon>
        <taxon>Pseudomonadati</taxon>
        <taxon>Pseudomonadota</taxon>
        <taxon>Alphaproteobacteria</taxon>
        <taxon>Rhodobacterales</taxon>
        <taxon>Paracoccaceae</taxon>
        <taxon>Paracoccus</taxon>
    </lineage>
</organism>
<evidence type="ECO:0000256" key="6">
    <source>
        <dbReference type="PROSITE-ProRule" id="PRU01282"/>
    </source>
</evidence>
<evidence type="ECO:0000256" key="1">
    <source>
        <dbReference type="ARBA" id="ARBA00007198"/>
    </source>
</evidence>
<proteinExistence type="inferred from homology"/>
<dbReference type="AlphaFoldDB" id="A0A419A7H4"/>
<dbReference type="Gene3D" id="3.40.30.10">
    <property type="entry name" value="Glutaredoxin"/>
    <property type="match status" value="1"/>
</dbReference>
<dbReference type="Pfam" id="PF03960">
    <property type="entry name" value="ArsC"/>
    <property type="match status" value="1"/>
</dbReference>
<dbReference type="RefSeq" id="WP_119897890.1">
    <property type="nucleotide sequence ID" value="NZ_QNRC01000033.1"/>
</dbReference>
<dbReference type="GO" id="GO:0046685">
    <property type="term" value="P:response to arsenic-containing substance"/>
    <property type="evidence" value="ECO:0007669"/>
    <property type="project" value="UniProtKB-KW"/>
</dbReference>
<keyword evidence="9" id="KW-1185">Reference proteome</keyword>
<dbReference type="InterPro" id="IPR006660">
    <property type="entry name" value="Arsenate_reductase-like"/>
</dbReference>
<dbReference type="NCBIfam" id="TIGR00014">
    <property type="entry name" value="arsC"/>
    <property type="match status" value="1"/>
</dbReference>
<keyword evidence="3 7" id="KW-0560">Oxidoreductase</keyword>
<evidence type="ECO:0000256" key="7">
    <source>
        <dbReference type="RuleBase" id="RU362029"/>
    </source>
</evidence>
<evidence type="ECO:0000313" key="9">
    <source>
        <dbReference type="Proteomes" id="UP000283587"/>
    </source>
</evidence>
<accession>A0A419A7H4</accession>
<dbReference type="Proteomes" id="UP000283587">
    <property type="component" value="Unassembled WGS sequence"/>
</dbReference>
<protein>
    <recommendedName>
        <fullName evidence="5 7">Arsenate reductase</fullName>
        <ecNumber evidence="4 7">1.20.4.1</ecNumber>
    </recommendedName>
</protein>
<evidence type="ECO:0000256" key="3">
    <source>
        <dbReference type="ARBA" id="ARBA00023002"/>
    </source>
</evidence>
<comment type="caution">
    <text evidence="8">The sequence shown here is derived from an EMBL/GenBank/DDBJ whole genome shotgun (WGS) entry which is preliminary data.</text>
</comment>
<dbReference type="PROSITE" id="PS51353">
    <property type="entry name" value="ARSC"/>
    <property type="match status" value="1"/>
</dbReference>